<keyword evidence="3" id="KW-0028">Amino-acid biosynthesis</keyword>
<dbReference type="EMBL" id="VULR01000010">
    <property type="protein sequence ID" value="MSS43699.1"/>
    <property type="molecule type" value="Genomic_DNA"/>
</dbReference>
<keyword evidence="8" id="KW-0326">Glycosidase</keyword>
<name>A0A844FI87_9FIRM</name>
<evidence type="ECO:0000259" key="6">
    <source>
        <dbReference type="Pfam" id="PF01048"/>
    </source>
</evidence>
<dbReference type="UniPathway" id="UPA00904">
    <property type="reaction ID" value="UER00871"/>
</dbReference>
<dbReference type="NCBIfam" id="NF004079">
    <property type="entry name" value="PRK05584.1"/>
    <property type="match status" value="1"/>
</dbReference>
<evidence type="ECO:0000313" key="7">
    <source>
        <dbReference type="EMBL" id="MCG4564488.1"/>
    </source>
</evidence>
<dbReference type="AlphaFoldDB" id="A0A844FI87"/>
<keyword evidence="5" id="KW-0486">Methionine biosynthesis</keyword>
<evidence type="ECO:0000256" key="3">
    <source>
        <dbReference type="ARBA" id="ARBA00022605"/>
    </source>
</evidence>
<keyword evidence="10" id="KW-1185">Reference proteome</keyword>
<dbReference type="CDD" id="cd09008">
    <property type="entry name" value="MTAN"/>
    <property type="match status" value="1"/>
</dbReference>
<evidence type="ECO:0000256" key="1">
    <source>
        <dbReference type="ARBA" id="ARBA00004945"/>
    </source>
</evidence>
<dbReference type="NCBIfam" id="NF011286">
    <property type="entry name" value="PRK14697.1"/>
    <property type="match status" value="1"/>
</dbReference>
<dbReference type="GO" id="GO:0019284">
    <property type="term" value="P:L-methionine salvage from S-adenosylmethionine"/>
    <property type="evidence" value="ECO:0007669"/>
    <property type="project" value="TreeGrafter"/>
</dbReference>
<dbReference type="InterPro" id="IPR000845">
    <property type="entry name" value="Nucleoside_phosphorylase_d"/>
</dbReference>
<dbReference type="InterPro" id="IPR035994">
    <property type="entry name" value="Nucleoside_phosphorylase_sf"/>
</dbReference>
<comment type="pathway">
    <text evidence="1">Amino-acid biosynthesis; L-methionine biosynthesis via salvage pathway; S-methyl-5-thio-alpha-D-ribose 1-phosphate from S-methyl-5'-thioadenosine (hydrolase route): step 1/2.</text>
</comment>
<dbReference type="GO" id="GO:0009164">
    <property type="term" value="P:nucleoside catabolic process"/>
    <property type="evidence" value="ECO:0007669"/>
    <property type="project" value="InterPro"/>
</dbReference>
<dbReference type="Gene3D" id="3.40.50.1580">
    <property type="entry name" value="Nucleoside phosphorylase domain"/>
    <property type="match status" value="1"/>
</dbReference>
<evidence type="ECO:0000256" key="4">
    <source>
        <dbReference type="ARBA" id="ARBA00022801"/>
    </source>
</evidence>
<dbReference type="GO" id="GO:0019509">
    <property type="term" value="P:L-methionine salvage from methylthioadenosine"/>
    <property type="evidence" value="ECO:0007669"/>
    <property type="project" value="UniProtKB-UniPathway"/>
</dbReference>
<dbReference type="Pfam" id="PF01048">
    <property type="entry name" value="PNP_UDP_1"/>
    <property type="match status" value="1"/>
</dbReference>
<evidence type="ECO:0000256" key="2">
    <source>
        <dbReference type="ARBA" id="ARBA00011974"/>
    </source>
</evidence>
<organism evidence="8 9">
    <name type="scientific">Anaerosalibacter bizertensis</name>
    <dbReference type="NCBI Taxonomy" id="932217"/>
    <lineage>
        <taxon>Bacteria</taxon>
        <taxon>Bacillati</taxon>
        <taxon>Bacillota</taxon>
        <taxon>Tissierellia</taxon>
        <taxon>Tissierellales</taxon>
        <taxon>Sporanaerobacteraceae</taxon>
        <taxon>Anaerosalibacter</taxon>
    </lineage>
</organism>
<reference evidence="8 9" key="1">
    <citation type="submission" date="2019-08" db="EMBL/GenBank/DDBJ databases">
        <title>In-depth cultivation of the pig gut microbiome towards novel bacterial diversity and tailored functional studies.</title>
        <authorList>
            <person name="Wylensek D."/>
            <person name="Hitch T.C.A."/>
            <person name="Clavel T."/>
        </authorList>
    </citation>
    <scope>NUCLEOTIDE SEQUENCE [LARGE SCALE GENOMIC DNA]</scope>
    <source>
        <strain evidence="8 9">Med78-601-WT-4W-RMD-3</strain>
    </source>
</reference>
<dbReference type="GO" id="GO:0008782">
    <property type="term" value="F:adenosylhomocysteine nucleosidase activity"/>
    <property type="evidence" value="ECO:0007669"/>
    <property type="project" value="UniProtKB-EC"/>
</dbReference>
<feature type="domain" description="Nucleoside phosphorylase" evidence="6">
    <location>
        <begin position="3"/>
        <end position="222"/>
    </location>
</feature>
<protein>
    <recommendedName>
        <fullName evidence="2">adenosylhomocysteine nucleosidase</fullName>
        <ecNumber evidence="2">3.2.2.9</ecNumber>
    </recommendedName>
</protein>
<dbReference type="NCBIfam" id="TIGR01704">
    <property type="entry name" value="MTA_SAH-Nsdase"/>
    <property type="match status" value="1"/>
</dbReference>
<accession>A0A844FI87</accession>
<dbReference type="GO" id="GO:0008930">
    <property type="term" value="F:methylthioadenosine nucleosidase activity"/>
    <property type="evidence" value="ECO:0007669"/>
    <property type="project" value="InterPro"/>
</dbReference>
<dbReference type="PANTHER" id="PTHR46832:SF1">
    <property type="entry name" value="5'-METHYLTHIOADENOSINE_S-ADENOSYLHOMOCYSTEINE NUCLEOSIDASE"/>
    <property type="match status" value="1"/>
</dbReference>
<dbReference type="InterPro" id="IPR010049">
    <property type="entry name" value="MTA_SAH_Nsdase"/>
</dbReference>
<dbReference type="EMBL" id="JAKNID010000007">
    <property type="protein sequence ID" value="MCG4564488.1"/>
    <property type="molecule type" value="Genomic_DNA"/>
</dbReference>
<dbReference type="SUPFAM" id="SSF53167">
    <property type="entry name" value="Purine and uridine phosphorylases"/>
    <property type="match status" value="1"/>
</dbReference>
<keyword evidence="4 8" id="KW-0378">Hydrolase</keyword>
<evidence type="ECO:0000313" key="9">
    <source>
        <dbReference type="Proteomes" id="UP000462760"/>
    </source>
</evidence>
<dbReference type="Proteomes" id="UP000462760">
    <property type="component" value="Unassembled WGS sequence"/>
</dbReference>
<dbReference type="OrthoDB" id="9792278at2"/>
<evidence type="ECO:0000313" key="10">
    <source>
        <dbReference type="Proteomes" id="UP001108123"/>
    </source>
</evidence>
<proteinExistence type="predicted"/>
<dbReference type="Proteomes" id="UP001108123">
    <property type="component" value="Unassembled WGS sequence"/>
</dbReference>
<comment type="caution">
    <text evidence="8">The sequence shown here is derived from an EMBL/GenBank/DDBJ whole genome shotgun (WGS) entry which is preliminary data.</text>
</comment>
<evidence type="ECO:0000313" key="8">
    <source>
        <dbReference type="EMBL" id="MSS43699.1"/>
    </source>
</evidence>
<evidence type="ECO:0000256" key="5">
    <source>
        <dbReference type="ARBA" id="ARBA00023167"/>
    </source>
</evidence>
<reference evidence="7" key="2">
    <citation type="submission" date="2022-01" db="EMBL/GenBank/DDBJ databases">
        <title>Collection of gut derived symbiotic bacterial strains cultured from healthy donors.</title>
        <authorList>
            <person name="Lin H."/>
            <person name="Kohout C."/>
            <person name="Waligurski E."/>
            <person name="Pamer E.G."/>
        </authorList>
    </citation>
    <scope>NUCLEOTIDE SEQUENCE</scope>
    <source>
        <strain evidence="7">MSK.14.39</strain>
    </source>
</reference>
<dbReference type="PANTHER" id="PTHR46832">
    <property type="entry name" value="5'-METHYLTHIOADENOSINE/S-ADENOSYLHOMOCYSTEINE NUCLEOSIDASE"/>
    <property type="match status" value="1"/>
</dbReference>
<dbReference type="RefSeq" id="WP_154484376.1">
    <property type="nucleotide sequence ID" value="NZ_JAJBNW010000047.1"/>
</dbReference>
<sequence>MDTVGIIGAMELEIKLLKEKMYIERKETIAGFNYYIGRIEEKNVIVTCCGVGKVNAASCTQALIDNFNVDCIVNTGIAGGLYSEVKICDVVISKDVTYHDVDKRQMKNCFPFKEYFEGNEKLIELAIKACKQYKHNNYKYHIGRIVSGESFISNSEMKKSIIEEYSPYCVEMEGAAIGHVSYINNIPFVVIRCISDNADDEANINYNDFEKISAEHSANIVFNMMKIID</sequence>
<dbReference type="EC" id="3.2.2.9" evidence="2"/>
<dbReference type="GO" id="GO:0005829">
    <property type="term" value="C:cytosol"/>
    <property type="evidence" value="ECO:0007669"/>
    <property type="project" value="TreeGrafter"/>
</dbReference>
<gene>
    <name evidence="8" type="ORF">FYJ27_08165</name>
    <name evidence="7" type="ORF">L0P62_03400</name>
</gene>